<reference evidence="3" key="1">
    <citation type="submission" date="2011-12" db="EMBL/GenBank/DDBJ databases">
        <title>Complete genome sequence of Streptomyces cattleya strain DSM 46488.</title>
        <authorList>
            <person name="Ou H.-Y."/>
            <person name="Li P."/>
            <person name="Zhao C."/>
            <person name="O'Hagan D."/>
            <person name="Deng Z."/>
        </authorList>
    </citation>
    <scope>NUCLEOTIDE SEQUENCE [LARGE SCALE GENOMIC DNA]</scope>
    <source>
        <strain evidence="3">ATCC 35852 / DSM 46488 / JCM 4925 / NBRC 14057 / NRRL 8057</strain>
        <plasmid evidence="3">Plasmid pSCATT</plasmid>
    </source>
</reference>
<dbReference type="Proteomes" id="UP000007842">
    <property type="component" value="Plasmid pSCATT"/>
</dbReference>
<evidence type="ECO:0000313" key="2">
    <source>
        <dbReference type="EMBL" id="AEW99593.1"/>
    </source>
</evidence>
<dbReference type="EMBL" id="CP003229">
    <property type="protein sequence ID" value="AEW99593.1"/>
    <property type="molecule type" value="Genomic_DNA"/>
</dbReference>
<dbReference type="Pfam" id="PF17765">
    <property type="entry name" value="MLTR_LBD"/>
    <property type="match status" value="1"/>
</dbReference>
<protein>
    <submittedName>
        <fullName evidence="2">Putative DNA-binding protein</fullName>
    </submittedName>
</protein>
<gene>
    <name evidence="2" type="ordered locus">SCATT_p14000</name>
</gene>
<accession>F8JLC0</accession>
<proteinExistence type="predicted"/>
<dbReference type="Gene3D" id="3.30.450.180">
    <property type="match status" value="1"/>
</dbReference>
<dbReference type="PATRIC" id="fig|1003195.11.peg.326"/>
<dbReference type="PANTHER" id="PTHR35010">
    <property type="entry name" value="BLL4672 PROTEIN-RELATED"/>
    <property type="match status" value="1"/>
</dbReference>
<sequence>MATLTAGSAEFARLWAAHPVRGKTHEAKRFRHPDVGPLTLNYQAFDVREAPGQQLVIYHAEPGSDSAHALRLLGSVHATRTRPAPHGTDRG</sequence>
<evidence type="ECO:0000259" key="1">
    <source>
        <dbReference type="Pfam" id="PF17765"/>
    </source>
</evidence>
<keyword evidence="2" id="KW-0614">Plasmid</keyword>
<evidence type="ECO:0000313" key="3">
    <source>
        <dbReference type="Proteomes" id="UP000007842"/>
    </source>
</evidence>
<dbReference type="InterPro" id="IPR041413">
    <property type="entry name" value="MLTR_LBD"/>
</dbReference>
<organism evidence="2 3">
    <name type="scientific">Streptantibioticus cattleyicolor (strain ATCC 35852 / DSM 46488 / JCM 4925 / NBRC 14057 / NRRL 8057)</name>
    <name type="common">Streptomyces cattleya</name>
    <dbReference type="NCBI Taxonomy" id="1003195"/>
    <lineage>
        <taxon>Bacteria</taxon>
        <taxon>Bacillati</taxon>
        <taxon>Actinomycetota</taxon>
        <taxon>Actinomycetes</taxon>
        <taxon>Kitasatosporales</taxon>
        <taxon>Streptomycetaceae</taxon>
        <taxon>Streptantibioticus</taxon>
    </lineage>
</organism>
<dbReference type="KEGG" id="scy:SCATT_p14000"/>
<feature type="domain" description="MmyB-like transcription regulator ligand binding" evidence="1">
    <location>
        <begin position="2"/>
        <end position="73"/>
    </location>
</feature>
<name>F8JLC0_STREN</name>
<dbReference type="HOGENOM" id="CLU_2425576_0_0_11"/>
<dbReference type="GO" id="GO:0003677">
    <property type="term" value="F:DNA binding"/>
    <property type="evidence" value="ECO:0007669"/>
    <property type="project" value="UniProtKB-KW"/>
</dbReference>
<geneLocation type="plasmid" evidence="2 3">
    <name>pSCATT</name>
</geneLocation>
<keyword evidence="3" id="KW-1185">Reference proteome</keyword>
<dbReference type="PANTHER" id="PTHR35010:SF2">
    <property type="entry name" value="BLL4672 PROTEIN"/>
    <property type="match status" value="1"/>
</dbReference>
<accession>G8XG63</accession>
<dbReference type="AlphaFoldDB" id="F8JLC0"/>
<keyword evidence="2" id="KW-0238">DNA-binding</keyword>
<dbReference type="KEGG" id="sct:SCAT_p0343"/>